<accession>A0A3Q7X711</accession>
<sequence>MYTLKVQKFSRLFSNSLNSLPSRPQVEPNSKKGKTLLAYVSYIITLVNFGASKPTNLQKVIAKFKHKKNYWDTNILLDKYVDVSPMDNNNILKDKIIDEDHASRRSGNDSKVFEEVNYEKEDTIKNPPINLIDDSCFISHELNDFFESCLPNIVKGCKRVLLYSTLKDGISLRTLIRKSAQLNGPALLIVGDMQGAVFGGLLDCPLRPTTNPKYQGTYQTFVFTNVYGQPTIFRPTGANRYYYLCSNDSLALGGGGGFALYLDGDLNFYNLYRLTGASGPCDTFGNECLAHTPEFELKNVELWGFTHASS</sequence>
<dbReference type="Proteomes" id="UP000087171">
    <property type="component" value="Chromosome Ca4"/>
</dbReference>
<dbReference type="RefSeq" id="XP_027189444.1">
    <property type="nucleotide sequence ID" value="XM_027333643.1"/>
</dbReference>
<reference evidence="2" key="1">
    <citation type="journal article" date="2013" name="Nat. Biotechnol.">
        <title>Draft genome sequence of chickpea (Cicer arietinum) provides a resource for trait improvement.</title>
        <authorList>
            <person name="Varshney R.K."/>
            <person name="Song C."/>
            <person name="Saxena R.K."/>
            <person name="Azam S."/>
            <person name="Yu S."/>
            <person name="Sharpe A.G."/>
            <person name="Cannon S."/>
            <person name="Baek J."/>
            <person name="Rosen B.D."/>
            <person name="Tar'an B."/>
            <person name="Millan T."/>
            <person name="Zhang X."/>
            <person name="Ramsay L.D."/>
            <person name="Iwata A."/>
            <person name="Wang Y."/>
            <person name="Nelson W."/>
            <person name="Farmer A.D."/>
            <person name="Gaur P.M."/>
            <person name="Soderlund C."/>
            <person name="Penmetsa R.V."/>
            <person name="Xu C."/>
            <person name="Bharti A.K."/>
            <person name="He W."/>
            <person name="Winter P."/>
            <person name="Zhao S."/>
            <person name="Hane J.K."/>
            <person name="Carrasquilla-Garcia N."/>
            <person name="Condie J.A."/>
            <person name="Upadhyaya H.D."/>
            <person name="Luo M.C."/>
            <person name="Thudi M."/>
            <person name="Gowda C.L."/>
            <person name="Singh N.P."/>
            <person name="Lichtenzveig J."/>
            <person name="Gali K.K."/>
            <person name="Rubio J."/>
            <person name="Nadarajan N."/>
            <person name="Dolezel J."/>
            <person name="Bansal K.C."/>
            <person name="Xu X."/>
            <person name="Edwards D."/>
            <person name="Zhang G."/>
            <person name="Kahl G."/>
            <person name="Gil J."/>
            <person name="Singh K.B."/>
            <person name="Datta S.K."/>
            <person name="Jackson S.A."/>
            <person name="Wang J."/>
            <person name="Cook D.R."/>
        </authorList>
    </citation>
    <scope>NUCLEOTIDE SEQUENCE [LARGE SCALE GENOMIC DNA]</scope>
    <source>
        <strain evidence="2">cv. CDC Frontier</strain>
    </source>
</reference>
<feature type="domain" description="TLDc" evidence="1">
    <location>
        <begin position="136"/>
        <end position="306"/>
    </location>
</feature>
<evidence type="ECO:0000313" key="2">
    <source>
        <dbReference type="Proteomes" id="UP000087171"/>
    </source>
</evidence>
<dbReference type="PANTHER" id="PTHR23354">
    <property type="entry name" value="NUCLEOLAR PROTEIN 7/ESTROGEN RECEPTOR COACTIVATOR-RELATED"/>
    <property type="match status" value="1"/>
</dbReference>
<dbReference type="PROSITE" id="PS51886">
    <property type="entry name" value="TLDC"/>
    <property type="match status" value="1"/>
</dbReference>
<evidence type="ECO:0000313" key="3">
    <source>
        <dbReference type="RefSeq" id="XP_027189444.1"/>
    </source>
</evidence>
<proteinExistence type="predicted"/>
<dbReference type="PANTHER" id="PTHR23354:SF74">
    <property type="entry name" value="TLD-DOMAIN CONTAINING NUCLEOLAR PROTEIN"/>
    <property type="match status" value="1"/>
</dbReference>
<name>A0A3Q7X711_CICAR</name>
<dbReference type="Pfam" id="PF07534">
    <property type="entry name" value="TLD"/>
    <property type="match status" value="1"/>
</dbReference>
<protein>
    <submittedName>
        <fullName evidence="3">Oxidation resistance protein 1-like isoform X1</fullName>
    </submittedName>
</protein>
<organism evidence="2 3">
    <name type="scientific">Cicer arietinum</name>
    <name type="common">Chickpea</name>
    <name type="synonym">Garbanzo</name>
    <dbReference type="NCBI Taxonomy" id="3827"/>
    <lineage>
        <taxon>Eukaryota</taxon>
        <taxon>Viridiplantae</taxon>
        <taxon>Streptophyta</taxon>
        <taxon>Embryophyta</taxon>
        <taxon>Tracheophyta</taxon>
        <taxon>Spermatophyta</taxon>
        <taxon>Magnoliopsida</taxon>
        <taxon>eudicotyledons</taxon>
        <taxon>Gunneridae</taxon>
        <taxon>Pentapetalae</taxon>
        <taxon>rosids</taxon>
        <taxon>fabids</taxon>
        <taxon>Fabales</taxon>
        <taxon>Fabaceae</taxon>
        <taxon>Papilionoideae</taxon>
        <taxon>50 kb inversion clade</taxon>
        <taxon>NPAAA clade</taxon>
        <taxon>Hologalegina</taxon>
        <taxon>IRL clade</taxon>
        <taxon>Cicereae</taxon>
        <taxon>Cicer</taxon>
    </lineage>
</organism>
<dbReference type="InterPro" id="IPR006571">
    <property type="entry name" value="TLDc_dom"/>
</dbReference>
<dbReference type="SMART" id="SM00584">
    <property type="entry name" value="TLDc"/>
    <property type="match status" value="1"/>
</dbReference>
<dbReference type="OrthoDB" id="26679at2759"/>
<reference evidence="3" key="2">
    <citation type="submission" date="2025-08" db="UniProtKB">
        <authorList>
            <consortium name="RefSeq"/>
        </authorList>
    </citation>
    <scope>IDENTIFICATION</scope>
    <source>
        <tissue evidence="3">Etiolated seedlings</tissue>
    </source>
</reference>
<evidence type="ECO:0000259" key="1">
    <source>
        <dbReference type="PROSITE" id="PS51886"/>
    </source>
</evidence>
<dbReference type="AlphaFoldDB" id="A0A3Q7X711"/>
<gene>
    <name evidence="3" type="primary">LOC101509941</name>
</gene>
<keyword evidence="2" id="KW-1185">Reference proteome</keyword>